<protein>
    <submittedName>
        <fullName evidence="1">LTXXQ motif family protein</fullName>
    </submittedName>
</protein>
<dbReference type="Pfam" id="PF07813">
    <property type="entry name" value="LTXXQ"/>
    <property type="match status" value="1"/>
</dbReference>
<proteinExistence type="predicted"/>
<dbReference type="GO" id="GO:0042597">
    <property type="term" value="C:periplasmic space"/>
    <property type="evidence" value="ECO:0007669"/>
    <property type="project" value="InterPro"/>
</dbReference>
<dbReference type="EMBL" id="FYDG01000001">
    <property type="protein sequence ID" value="SNB51604.1"/>
    <property type="molecule type" value="Genomic_DNA"/>
</dbReference>
<dbReference type="InterPro" id="IPR012899">
    <property type="entry name" value="LTXXQ"/>
</dbReference>
<dbReference type="Proteomes" id="UP000198418">
    <property type="component" value="Unassembled WGS sequence"/>
</dbReference>
<dbReference type="AlphaFoldDB" id="A0A212PX21"/>
<dbReference type="RefSeq" id="WP_088518625.1">
    <property type="nucleotide sequence ID" value="NZ_FYDG01000001.1"/>
</dbReference>
<accession>A0A212PX21</accession>
<keyword evidence="2" id="KW-1185">Reference proteome</keyword>
<sequence>MTTIPTRALGAMLLAHQLILTQGSAAAPRRAEAPSGEAATAADREKSALETMCGTPPDPQADARDQGYMDLLGSTLLLGDDQRDKLKDYHDAQAQALGDARARLCERRPDPANLPGALDFRRAVLQSQLDAMNAVNPKLLDFYNSLNSAQKARFDAIRSRFGQAAR</sequence>
<dbReference type="OrthoDB" id="7348740at2"/>
<gene>
    <name evidence="1" type="ORF">SAMN06265338_101111</name>
</gene>
<evidence type="ECO:0000313" key="2">
    <source>
        <dbReference type="Proteomes" id="UP000198418"/>
    </source>
</evidence>
<evidence type="ECO:0000313" key="1">
    <source>
        <dbReference type="EMBL" id="SNB51604.1"/>
    </source>
</evidence>
<reference evidence="2" key="1">
    <citation type="submission" date="2017-06" db="EMBL/GenBank/DDBJ databases">
        <authorList>
            <person name="Varghese N."/>
            <person name="Submissions S."/>
        </authorList>
    </citation>
    <scope>NUCLEOTIDE SEQUENCE [LARGE SCALE GENOMIC DNA]</scope>
    <source>
        <strain evidence="2">DSM 137</strain>
    </source>
</reference>
<organism evidence="1 2">
    <name type="scientific">Rhodoblastus acidophilus</name>
    <name type="common">Rhodopseudomonas acidophila</name>
    <dbReference type="NCBI Taxonomy" id="1074"/>
    <lineage>
        <taxon>Bacteria</taxon>
        <taxon>Pseudomonadati</taxon>
        <taxon>Pseudomonadota</taxon>
        <taxon>Alphaproteobacteria</taxon>
        <taxon>Hyphomicrobiales</taxon>
        <taxon>Rhodoblastaceae</taxon>
        <taxon>Rhodoblastus</taxon>
    </lineage>
</organism>
<name>A0A212PX21_RHOAC</name>